<dbReference type="EMBL" id="BQNB010009285">
    <property type="protein sequence ID" value="GJS61372.1"/>
    <property type="molecule type" value="Genomic_DNA"/>
</dbReference>
<organism evidence="1 2">
    <name type="scientific">Tanacetum coccineum</name>
    <dbReference type="NCBI Taxonomy" id="301880"/>
    <lineage>
        <taxon>Eukaryota</taxon>
        <taxon>Viridiplantae</taxon>
        <taxon>Streptophyta</taxon>
        <taxon>Embryophyta</taxon>
        <taxon>Tracheophyta</taxon>
        <taxon>Spermatophyta</taxon>
        <taxon>Magnoliopsida</taxon>
        <taxon>eudicotyledons</taxon>
        <taxon>Gunneridae</taxon>
        <taxon>Pentapetalae</taxon>
        <taxon>asterids</taxon>
        <taxon>campanulids</taxon>
        <taxon>Asterales</taxon>
        <taxon>Asteraceae</taxon>
        <taxon>Asteroideae</taxon>
        <taxon>Anthemideae</taxon>
        <taxon>Anthemidinae</taxon>
        <taxon>Tanacetum</taxon>
    </lineage>
</organism>
<protein>
    <submittedName>
        <fullName evidence="1">Uncharacterized protein</fullName>
    </submittedName>
</protein>
<gene>
    <name evidence="1" type="ORF">Tco_0656156</name>
</gene>
<name>A0ABQ4X8D7_9ASTR</name>
<keyword evidence="2" id="KW-1185">Reference proteome</keyword>
<comment type="caution">
    <text evidence="1">The sequence shown here is derived from an EMBL/GenBank/DDBJ whole genome shotgun (WGS) entry which is preliminary data.</text>
</comment>
<evidence type="ECO:0000313" key="2">
    <source>
        <dbReference type="Proteomes" id="UP001151760"/>
    </source>
</evidence>
<accession>A0ABQ4X8D7</accession>
<reference evidence="1" key="1">
    <citation type="journal article" date="2022" name="Int. J. Mol. Sci.">
        <title>Draft Genome of Tanacetum Coccineum: Genomic Comparison of Closely Related Tanacetum-Family Plants.</title>
        <authorList>
            <person name="Yamashiro T."/>
            <person name="Shiraishi A."/>
            <person name="Nakayama K."/>
            <person name="Satake H."/>
        </authorList>
    </citation>
    <scope>NUCLEOTIDE SEQUENCE</scope>
</reference>
<sequence length="102" mass="11563">MDDLRSKFRPPFIAKFSSSVGRVGQAKSVGIKRLLEVTTAQLVLLVVKLRLTADTKVNAARLQMLEELLFNSEGNKVQEELWEKLSWNMEPTTVEEKSRTGE</sequence>
<reference evidence="1" key="2">
    <citation type="submission" date="2022-01" db="EMBL/GenBank/DDBJ databases">
        <authorList>
            <person name="Yamashiro T."/>
            <person name="Shiraishi A."/>
            <person name="Satake H."/>
            <person name="Nakayama K."/>
        </authorList>
    </citation>
    <scope>NUCLEOTIDE SEQUENCE</scope>
</reference>
<proteinExistence type="predicted"/>
<dbReference type="Proteomes" id="UP001151760">
    <property type="component" value="Unassembled WGS sequence"/>
</dbReference>
<evidence type="ECO:0000313" key="1">
    <source>
        <dbReference type="EMBL" id="GJS61372.1"/>
    </source>
</evidence>